<dbReference type="EMBL" id="PKSM01000094">
    <property type="protein sequence ID" value="POW13890.1"/>
    <property type="molecule type" value="Genomic_DNA"/>
</dbReference>
<comment type="caution">
    <text evidence="2">The sequence shown here is derived from an EMBL/GenBank/DDBJ whole genome shotgun (WGS) entry which is preliminary data.</text>
</comment>
<gene>
    <name evidence="2" type="ORF">PSHT_07550</name>
</gene>
<reference evidence="3" key="2">
    <citation type="journal article" date="2018" name="BMC Genomics">
        <title>Genomic insights into host adaptation between the wheat stripe rust pathogen (Puccinia striiformis f. sp. tritici) and the barley stripe rust pathogen (Puccinia striiformis f. sp. hordei).</title>
        <authorList>
            <person name="Xia C."/>
            <person name="Wang M."/>
            <person name="Yin C."/>
            <person name="Cornejo O.E."/>
            <person name="Hulbert S.H."/>
            <person name="Chen X."/>
        </authorList>
    </citation>
    <scope>NUCLEOTIDE SEQUENCE [LARGE SCALE GENOMIC DNA]</scope>
    <source>
        <strain evidence="3">93TX-2</strain>
    </source>
</reference>
<sequence length="152" mass="16936">MSQSSPASVSSSSDASPQPSSVSTTDCVPRISDLDFARISRLLAPNSLQANPFQPDSFSVAEVTAYHDIILDLLREFCEAYPAGSVEHRGRVFLYHNFEEVFRSLIWHQVENDKKERDEEKALNEGTQSSKSTGNIGDCPRMSSYVLMDNML</sequence>
<feature type="compositionally biased region" description="Polar residues" evidence="1">
    <location>
        <begin position="125"/>
        <end position="135"/>
    </location>
</feature>
<feature type="compositionally biased region" description="Low complexity" evidence="1">
    <location>
        <begin position="1"/>
        <end position="23"/>
    </location>
</feature>
<protein>
    <submittedName>
        <fullName evidence="2">Uncharacterized protein</fullName>
    </submittedName>
</protein>
<dbReference type="VEuPathDB" id="FungiDB:PSTT_10613"/>
<dbReference type="AlphaFoldDB" id="A0A2S4VWL4"/>
<accession>A0A2S4VWL4</accession>
<keyword evidence="3" id="KW-1185">Reference proteome</keyword>
<dbReference type="VEuPathDB" id="FungiDB:PSHT_07550"/>
<evidence type="ECO:0000313" key="2">
    <source>
        <dbReference type="EMBL" id="POW13890.1"/>
    </source>
</evidence>
<evidence type="ECO:0000313" key="3">
    <source>
        <dbReference type="Proteomes" id="UP000238274"/>
    </source>
</evidence>
<dbReference type="Proteomes" id="UP000238274">
    <property type="component" value="Unassembled WGS sequence"/>
</dbReference>
<reference evidence="2 3" key="1">
    <citation type="submission" date="2017-12" db="EMBL/GenBank/DDBJ databases">
        <title>Gene loss provides genomic basis for host adaptation in cereal stripe rust fungi.</title>
        <authorList>
            <person name="Xia C."/>
        </authorList>
    </citation>
    <scope>NUCLEOTIDE SEQUENCE [LARGE SCALE GENOMIC DNA]</scope>
    <source>
        <strain evidence="2 3">93TX-2</strain>
    </source>
</reference>
<organism evidence="2 3">
    <name type="scientific">Puccinia striiformis</name>
    <dbReference type="NCBI Taxonomy" id="27350"/>
    <lineage>
        <taxon>Eukaryota</taxon>
        <taxon>Fungi</taxon>
        <taxon>Dikarya</taxon>
        <taxon>Basidiomycota</taxon>
        <taxon>Pucciniomycotina</taxon>
        <taxon>Pucciniomycetes</taxon>
        <taxon>Pucciniales</taxon>
        <taxon>Pucciniaceae</taxon>
        <taxon>Puccinia</taxon>
    </lineage>
</organism>
<evidence type="ECO:0000256" key="1">
    <source>
        <dbReference type="SAM" id="MobiDB-lite"/>
    </source>
</evidence>
<reference evidence="3" key="3">
    <citation type="journal article" date="2018" name="Mol. Plant Microbe Interact.">
        <title>Genome sequence resources for the wheat stripe rust pathogen (Puccinia striiformis f. sp. tritici) and the barley stripe rust pathogen (Puccinia striiformis f. sp. hordei).</title>
        <authorList>
            <person name="Xia C."/>
            <person name="Wang M."/>
            <person name="Yin C."/>
            <person name="Cornejo O.E."/>
            <person name="Hulbert S.H."/>
            <person name="Chen X."/>
        </authorList>
    </citation>
    <scope>NUCLEOTIDE SEQUENCE [LARGE SCALE GENOMIC DNA]</scope>
    <source>
        <strain evidence="3">93TX-2</strain>
    </source>
</reference>
<feature type="region of interest" description="Disordered" evidence="1">
    <location>
        <begin position="1"/>
        <end position="26"/>
    </location>
</feature>
<feature type="region of interest" description="Disordered" evidence="1">
    <location>
        <begin position="117"/>
        <end position="138"/>
    </location>
</feature>
<proteinExistence type="predicted"/>
<name>A0A2S4VWL4_9BASI</name>